<keyword evidence="3" id="KW-0285">Flavoprotein</keyword>
<dbReference type="InterPro" id="IPR005252">
    <property type="entry name" value="CoaBC"/>
</dbReference>
<dbReference type="SUPFAM" id="SSF52507">
    <property type="entry name" value="Homo-oligomeric flavin-containing Cys decarboxylases, HFCD"/>
    <property type="match status" value="1"/>
</dbReference>
<evidence type="ECO:0000259" key="5">
    <source>
        <dbReference type="Pfam" id="PF04127"/>
    </source>
</evidence>
<proteinExistence type="inferred from homology"/>
<dbReference type="RefSeq" id="WP_172230129.1">
    <property type="nucleotide sequence ID" value="NZ_CP035946.1"/>
</dbReference>
<comment type="cofactor">
    <cofactor evidence="3">
        <name>FMN</name>
        <dbReference type="ChEBI" id="CHEBI:58210"/>
    </cofactor>
</comment>
<protein>
    <recommendedName>
        <fullName evidence="3">Coenzyme A biosynthesis bifunctional protein CoaBC</fullName>
        <ecNumber evidence="3">4.1.1.36</ecNumber>
        <ecNumber evidence="3">6.3.2.5</ecNumber>
    </recommendedName>
    <alternativeName>
        <fullName evidence="3">DNA/pantothenate metabolism flavoprotein</fullName>
    </alternativeName>
</protein>
<keyword evidence="2 3" id="KW-0456">Lyase</keyword>
<organism evidence="6 7">
    <name type="scientific">Campylobacter canadensis</name>
    <dbReference type="NCBI Taxonomy" id="449520"/>
    <lineage>
        <taxon>Bacteria</taxon>
        <taxon>Pseudomonadati</taxon>
        <taxon>Campylobacterota</taxon>
        <taxon>Epsilonproteobacteria</taxon>
        <taxon>Campylobacterales</taxon>
        <taxon>Campylobacteraceae</taxon>
        <taxon>Campylobacter</taxon>
    </lineage>
</organism>
<comment type="catalytic activity">
    <reaction evidence="3">
        <text>(R)-4'-phosphopantothenate + L-cysteine + CTP = N-[(R)-4-phosphopantothenoyl]-L-cysteine + CMP + diphosphate + H(+)</text>
        <dbReference type="Rhea" id="RHEA:19397"/>
        <dbReference type="ChEBI" id="CHEBI:10986"/>
        <dbReference type="ChEBI" id="CHEBI:15378"/>
        <dbReference type="ChEBI" id="CHEBI:33019"/>
        <dbReference type="ChEBI" id="CHEBI:35235"/>
        <dbReference type="ChEBI" id="CHEBI:37563"/>
        <dbReference type="ChEBI" id="CHEBI:59458"/>
        <dbReference type="ChEBI" id="CHEBI:60377"/>
        <dbReference type="EC" id="6.3.2.5"/>
    </reaction>
</comment>
<comment type="function">
    <text evidence="3">Catalyzes two steps in the biosynthesis of coenzyme A. In the first step cysteine is conjugated to 4'-phosphopantothenate to form 4-phosphopantothenoylcysteine, in the latter compound is decarboxylated to form 4'-phosphopantotheine.</text>
</comment>
<dbReference type="Gene3D" id="3.40.50.10300">
    <property type="entry name" value="CoaB-like"/>
    <property type="match status" value="1"/>
</dbReference>
<feature type="domain" description="DNA/pantothenate metabolism flavoprotein C-terminal" evidence="5">
    <location>
        <begin position="180"/>
        <end position="381"/>
    </location>
</feature>
<comment type="similarity">
    <text evidence="3">In the C-terminal section; belongs to the PPC synthetase family.</text>
</comment>
<sequence>MKVLIAISASIAFYKSYELISMFKKEGIKVKALLSKGLLDFVNPISFEALCEEVLYENNQNWQNNLNHIAFSKDCDLIIFAPASVNSINKLANGICDNLFIQTLIAANKPLIIAPAANTNMYLHFSTQESLEKLRKNNAIIINPVCKELACKDVGVGALASVESIFNAAKKELFKIKEFENKNILITGGACKEDIDGVRCISNYSSGKMASALAKQAYFYGANVVFLNSFNFSFDGIKSLNFSSSKELWDLMQEYKNYDYLFMVAAVSDFVPIKLEHKLNRNEFKDELNIKIKANFDLVKNYDFKGKKIAFKLESDENIAFNKAQNAFFDKNLKLLCLNILGKNVYFGNDESEFYLYDGKNFSNKIVADKTIIAKEILKAASNV</sequence>
<evidence type="ECO:0000256" key="1">
    <source>
        <dbReference type="ARBA" id="ARBA00022793"/>
    </source>
</evidence>
<dbReference type="EMBL" id="JACGBB010000002">
    <property type="protein sequence ID" value="MBZ7986749.1"/>
    <property type="molecule type" value="Genomic_DNA"/>
</dbReference>
<reference evidence="6 7" key="1">
    <citation type="submission" date="2020-07" db="EMBL/GenBank/DDBJ databases">
        <title>Transfer of Campylobacter canadensis to the novel genus Avispirillum gen. nov., that also includes two novel species recovered from migratory waterfowl: Avispirillum anseris sp. nov. and Avispirillum brantae sp. nov.</title>
        <authorList>
            <person name="Miller W.G."/>
            <person name="Chapman M.H."/>
            <person name="Yee E."/>
            <person name="Inglis G.D."/>
        </authorList>
    </citation>
    <scope>NUCLEOTIDE SEQUENCE [LARGE SCALE GENOMIC DNA]</scope>
    <source>
        <strain evidence="6 7">L283</strain>
    </source>
</reference>
<dbReference type="Pfam" id="PF04127">
    <property type="entry name" value="DFP"/>
    <property type="match status" value="1"/>
</dbReference>
<dbReference type="InterPro" id="IPR007085">
    <property type="entry name" value="DNA/pantothenate-metab_flavo_C"/>
</dbReference>
<dbReference type="PANTHER" id="PTHR14359">
    <property type="entry name" value="HOMO-OLIGOMERIC FLAVIN CONTAINING CYS DECARBOXYLASE FAMILY"/>
    <property type="match status" value="1"/>
</dbReference>
<keyword evidence="3" id="KW-0288">FMN</keyword>
<evidence type="ECO:0000256" key="2">
    <source>
        <dbReference type="ARBA" id="ARBA00023239"/>
    </source>
</evidence>
<dbReference type="GO" id="GO:0004633">
    <property type="term" value="F:phosphopantothenoylcysteine decarboxylase activity"/>
    <property type="evidence" value="ECO:0007669"/>
    <property type="project" value="UniProtKB-EC"/>
</dbReference>
<dbReference type="GO" id="GO:0004632">
    <property type="term" value="F:phosphopantothenate--cysteine ligase activity"/>
    <property type="evidence" value="ECO:0007669"/>
    <property type="project" value="UniProtKB-EC"/>
</dbReference>
<name>A0ABS7WRN8_9BACT</name>
<comment type="pathway">
    <text evidence="3">Cofactor biosynthesis; coenzyme A biosynthesis; CoA from (R)-pantothenate: step 2/5.</text>
</comment>
<dbReference type="Pfam" id="PF02441">
    <property type="entry name" value="Flavoprotein"/>
    <property type="match status" value="1"/>
</dbReference>
<keyword evidence="1 3" id="KW-0210">Decarboxylase</keyword>
<dbReference type="SUPFAM" id="SSF102645">
    <property type="entry name" value="CoaB-like"/>
    <property type="match status" value="1"/>
</dbReference>
<dbReference type="InterPro" id="IPR003382">
    <property type="entry name" value="Flavoprotein"/>
</dbReference>
<dbReference type="EC" id="4.1.1.36" evidence="3"/>
<dbReference type="InterPro" id="IPR036551">
    <property type="entry name" value="Flavin_trans-like"/>
</dbReference>
<evidence type="ECO:0000313" key="6">
    <source>
        <dbReference type="EMBL" id="MBZ7986749.1"/>
    </source>
</evidence>
<accession>A0ABS7WRN8</accession>
<gene>
    <name evidence="6" type="primary">coaBC</name>
    <name evidence="6" type="ORF">AVCANL283_01285</name>
</gene>
<comment type="catalytic activity">
    <reaction evidence="3">
        <text>N-[(R)-4-phosphopantothenoyl]-L-cysteine + H(+) = (R)-4'-phosphopantetheine + CO2</text>
        <dbReference type="Rhea" id="RHEA:16793"/>
        <dbReference type="ChEBI" id="CHEBI:15378"/>
        <dbReference type="ChEBI" id="CHEBI:16526"/>
        <dbReference type="ChEBI" id="CHEBI:59458"/>
        <dbReference type="ChEBI" id="CHEBI:61723"/>
        <dbReference type="EC" id="4.1.1.36"/>
    </reaction>
</comment>
<comment type="caution">
    <text evidence="6">The sequence shown here is derived from an EMBL/GenBank/DDBJ whole genome shotgun (WGS) entry which is preliminary data.</text>
</comment>
<comment type="pathway">
    <text evidence="3">Cofactor biosynthesis; coenzyme A biosynthesis; CoA from (R)-pantothenate: step 3/5.</text>
</comment>
<keyword evidence="7" id="KW-1185">Reference proteome</keyword>
<evidence type="ECO:0000259" key="4">
    <source>
        <dbReference type="Pfam" id="PF02441"/>
    </source>
</evidence>
<dbReference type="PANTHER" id="PTHR14359:SF6">
    <property type="entry name" value="PHOSPHOPANTOTHENOYLCYSTEINE DECARBOXYLASE"/>
    <property type="match status" value="1"/>
</dbReference>
<evidence type="ECO:0000313" key="7">
    <source>
        <dbReference type="Proteomes" id="UP000786183"/>
    </source>
</evidence>
<dbReference type="Gene3D" id="3.40.50.1950">
    <property type="entry name" value="Flavin prenyltransferase-like"/>
    <property type="match status" value="1"/>
</dbReference>
<comment type="similarity">
    <text evidence="3">In the N-terminal section; belongs to the HFCD (homo-oligomeric flavin containing Cys decarboxylase) superfamily.</text>
</comment>
<dbReference type="EC" id="6.3.2.5" evidence="3"/>
<dbReference type="InterPro" id="IPR035929">
    <property type="entry name" value="CoaB-like_sf"/>
</dbReference>
<feature type="domain" description="Flavoprotein" evidence="4">
    <location>
        <begin position="1"/>
        <end position="149"/>
    </location>
</feature>
<dbReference type="NCBIfam" id="TIGR00521">
    <property type="entry name" value="coaBC_dfp"/>
    <property type="match status" value="1"/>
</dbReference>
<dbReference type="Proteomes" id="UP000786183">
    <property type="component" value="Unassembled WGS sequence"/>
</dbReference>
<evidence type="ECO:0000256" key="3">
    <source>
        <dbReference type="RuleBase" id="RU364078"/>
    </source>
</evidence>
<keyword evidence="3 6" id="KW-0436">Ligase</keyword>